<keyword evidence="2" id="KW-0472">Membrane</keyword>
<feature type="compositionally biased region" description="Low complexity" evidence="1">
    <location>
        <begin position="595"/>
        <end position="616"/>
    </location>
</feature>
<sequence length="637" mass="69304">MGPRPLVKSSNHVLGSIVLLSQGHHHYSVQRASSAATRANTAEQGSSFGDVAKPTPSYQTAFPCLAQPVQSSHLAISRNLRLIRFPPTYTAVFYHASSFLAANLPISFFRGDSQPKTHRRHPDNQGSHLYPLLPCGRALTPCAPRDQTKDLLRSLWFTPSKRVARASPTSSINYFLLPSVRKPNIAKNAQQRSCFQTDHINKKVLALIAPPELSRRLRLKMTESNMSYVYTLTGYAALFGLGYAAYLVSTQKTNKRAAANAPRAARAAQNEPRKEDRKKKQRLDSFTSEAQEAARAKASTKATATEPASRPRPVAEDTSDDDDDDDGADNREFARQLAKAQEGKKFAGKAEASKQREKSVKQSRAHQMSNGYADEKPSDTGAEADDDQSPIGSPEAYATDAAGISDMLEPIAAGPSVVRITDADKVKEKKPKAAKPLEKAETKKQRQNKKKAEAAKEAREASEKERKVLEEKQRRTARIAQGRAAKDGSQFMATNGVNSWAKGEAGAPSAGSDKVFHQPLDTSEMADAPAATATPDKQAAVDQSEGSWISSLPSEEEQMEMLKNDADEWNTVQTKSKKSKKGVESGDEKSTKPSTTQAKQAHAAPKTAPKAAAPQALGSFSALRDDAPEEVEEEWEV</sequence>
<feature type="compositionally biased region" description="Low complexity" evidence="1">
    <location>
        <begin position="526"/>
        <end position="540"/>
    </location>
</feature>
<feature type="compositionally biased region" description="Acidic residues" evidence="1">
    <location>
        <begin position="627"/>
        <end position="637"/>
    </location>
</feature>
<keyword evidence="4" id="KW-1185">Reference proteome</keyword>
<feature type="region of interest" description="Disordered" evidence="1">
    <location>
        <begin position="32"/>
        <end position="52"/>
    </location>
</feature>
<feature type="compositionally biased region" description="Low complexity" evidence="1">
    <location>
        <begin position="287"/>
        <end position="308"/>
    </location>
</feature>
<dbReference type="EMBL" id="CP072754">
    <property type="protein sequence ID" value="QUC17718.1"/>
    <property type="molecule type" value="Genomic_DNA"/>
</dbReference>
<evidence type="ECO:0000256" key="1">
    <source>
        <dbReference type="SAM" id="MobiDB-lite"/>
    </source>
</evidence>
<feature type="compositionally biased region" description="Acidic residues" evidence="1">
    <location>
        <begin position="317"/>
        <end position="327"/>
    </location>
</feature>
<dbReference type="Proteomes" id="UP000027002">
    <property type="component" value="Chromosome 2"/>
</dbReference>
<name>A0A8E5MEV4_USTVR</name>
<feature type="compositionally biased region" description="Low complexity" evidence="1">
    <location>
        <begin position="256"/>
        <end position="268"/>
    </location>
</feature>
<evidence type="ECO:0000256" key="2">
    <source>
        <dbReference type="SAM" id="Phobius"/>
    </source>
</evidence>
<dbReference type="OrthoDB" id="4207724at2759"/>
<dbReference type="AlphaFoldDB" id="A0A8E5MEV4"/>
<protein>
    <submittedName>
        <fullName evidence="3">Uncharacterized protein</fullName>
    </submittedName>
</protein>
<dbReference type="KEGG" id="uvi:66062737"/>
<feature type="region of interest" description="Disordered" evidence="1">
    <location>
        <begin position="256"/>
        <end position="637"/>
    </location>
</feature>
<feature type="compositionally biased region" description="Basic and acidic residues" evidence="1">
    <location>
        <begin position="435"/>
        <end position="474"/>
    </location>
</feature>
<feature type="compositionally biased region" description="Basic and acidic residues" evidence="1">
    <location>
        <begin position="351"/>
        <end position="360"/>
    </location>
</feature>
<feature type="compositionally biased region" description="Basic and acidic residues" evidence="1">
    <location>
        <begin position="581"/>
        <end position="591"/>
    </location>
</feature>
<feature type="transmembrane region" description="Helical" evidence="2">
    <location>
        <begin position="228"/>
        <end position="248"/>
    </location>
</feature>
<gene>
    <name evidence="3" type="ORF">UV8b_01959</name>
</gene>
<accession>A0A8E5MEV4</accession>
<feature type="compositionally biased region" description="Polar residues" evidence="1">
    <location>
        <begin position="544"/>
        <end position="553"/>
    </location>
</feature>
<feature type="compositionally biased region" description="Low complexity" evidence="1">
    <location>
        <begin position="32"/>
        <end position="42"/>
    </location>
</feature>
<keyword evidence="2" id="KW-0812">Transmembrane</keyword>
<evidence type="ECO:0000313" key="4">
    <source>
        <dbReference type="Proteomes" id="UP000027002"/>
    </source>
</evidence>
<reference evidence="3" key="1">
    <citation type="submission" date="2020-03" db="EMBL/GenBank/DDBJ databases">
        <title>A mixture of massive structural variations and highly conserved coding sequences in Ustilaginoidea virens genome.</title>
        <authorList>
            <person name="Zhang K."/>
            <person name="Zhao Z."/>
            <person name="Zhang Z."/>
            <person name="Li Y."/>
            <person name="Hsiang T."/>
            <person name="Sun W."/>
        </authorList>
    </citation>
    <scope>NUCLEOTIDE SEQUENCE</scope>
    <source>
        <strain evidence="3">UV-8b</strain>
    </source>
</reference>
<evidence type="ECO:0000313" key="3">
    <source>
        <dbReference type="EMBL" id="QUC17718.1"/>
    </source>
</evidence>
<dbReference type="RefSeq" id="XP_042995391.1">
    <property type="nucleotide sequence ID" value="XM_043139457.1"/>
</dbReference>
<organism evidence="3 4">
    <name type="scientific">Ustilaginoidea virens</name>
    <name type="common">Rice false smut fungus</name>
    <name type="synonym">Villosiclava virens</name>
    <dbReference type="NCBI Taxonomy" id="1159556"/>
    <lineage>
        <taxon>Eukaryota</taxon>
        <taxon>Fungi</taxon>
        <taxon>Dikarya</taxon>
        <taxon>Ascomycota</taxon>
        <taxon>Pezizomycotina</taxon>
        <taxon>Sordariomycetes</taxon>
        <taxon>Hypocreomycetidae</taxon>
        <taxon>Hypocreales</taxon>
        <taxon>Clavicipitaceae</taxon>
        <taxon>Ustilaginoidea</taxon>
    </lineage>
</organism>
<dbReference type="GeneID" id="66062737"/>
<keyword evidence="2" id="KW-1133">Transmembrane helix</keyword>
<proteinExistence type="predicted"/>